<accession>A0AAD8B9C1</accession>
<organism evidence="1 2">
    <name type="scientific">Biomphalaria pfeifferi</name>
    <name type="common">Bloodfluke planorb</name>
    <name type="synonym">Freshwater snail</name>
    <dbReference type="NCBI Taxonomy" id="112525"/>
    <lineage>
        <taxon>Eukaryota</taxon>
        <taxon>Metazoa</taxon>
        <taxon>Spiralia</taxon>
        <taxon>Lophotrochozoa</taxon>
        <taxon>Mollusca</taxon>
        <taxon>Gastropoda</taxon>
        <taxon>Heterobranchia</taxon>
        <taxon>Euthyneura</taxon>
        <taxon>Panpulmonata</taxon>
        <taxon>Hygrophila</taxon>
        <taxon>Lymnaeoidea</taxon>
        <taxon>Planorbidae</taxon>
        <taxon>Biomphalaria</taxon>
    </lineage>
</organism>
<reference evidence="1" key="2">
    <citation type="submission" date="2023-04" db="EMBL/GenBank/DDBJ databases">
        <authorList>
            <person name="Bu L."/>
            <person name="Lu L."/>
            <person name="Laidemitt M.R."/>
            <person name="Zhang S.M."/>
            <person name="Mutuku M."/>
            <person name="Mkoji G."/>
            <person name="Steinauer M."/>
            <person name="Loker E.S."/>
        </authorList>
    </citation>
    <scope>NUCLEOTIDE SEQUENCE</scope>
    <source>
        <strain evidence="1">KasaAsao</strain>
        <tissue evidence="1">Whole Snail</tissue>
    </source>
</reference>
<dbReference type="EMBL" id="JASAOG010000123">
    <property type="protein sequence ID" value="KAK0049734.1"/>
    <property type="molecule type" value="Genomic_DNA"/>
</dbReference>
<proteinExistence type="predicted"/>
<protein>
    <submittedName>
        <fullName evidence="1">Uncharacterized protein</fullName>
    </submittedName>
</protein>
<keyword evidence="2" id="KW-1185">Reference proteome</keyword>
<gene>
    <name evidence="1" type="ORF">Bpfe_020919</name>
</gene>
<comment type="caution">
    <text evidence="1">The sequence shown here is derived from an EMBL/GenBank/DDBJ whole genome shotgun (WGS) entry which is preliminary data.</text>
</comment>
<dbReference type="AlphaFoldDB" id="A0AAD8B9C1"/>
<dbReference type="Proteomes" id="UP001233172">
    <property type="component" value="Unassembled WGS sequence"/>
</dbReference>
<sequence length="154" mass="17250">MSTDKFPMHAELSRASDSAYEDSLHLEFQETFSSIPSPDVRTKSKGLRLTSSGYNRSSLAIKVSKQEATWSPNDFKEHLFPLTSLPTSEYPPPVIVKNEYPKNQFPDSRFPAGDFPNNGFPRINYPIAILPENAFPPAAYPRSHFPESGIYPGV</sequence>
<name>A0AAD8B9C1_BIOPF</name>
<evidence type="ECO:0000313" key="2">
    <source>
        <dbReference type="Proteomes" id="UP001233172"/>
    </source>
</evidence>
<reference evidence="1" key="1">
    <citation type="journal article" date="2023" name="PLoS Negl. Trop. Dis.">
        <title>A genome sequence for Biomphalaria pfeifferi, the major vector snail for the human-infecting parasite Schistosoma mansoni.</title>
        <authorList>
            <person name="Bu L."/>
            <person name="Lu L."/>
            <person name="Laidemitt M.R."/>
            <person name="Zhang S.M."/>
            <person name="Mutuku M."/>
            <person name="Mkoji G."/>
            <person name="Steinauer M."/>
            <person name="Loker E.S."/>
        </authorList>
    </citation>
    <scope>NUCLEOTIDE SEQUENCE</scope>
    <source>
        <strain evidence="1">KasaAsao</strain>
    </source>
</reference>
<evidence type="ECO:0000313" key="1">
    <source>
        <dbReference type="EMBL" id="KAK0049734.1"/>
    </source>
</evidence>